<dbReference type="PANTHER" id="PTHR10938:SF0">
    <property type="entry name" value="TRANSLATION INITIATION FACTOR IF-3, MITOCHONDRIAL"/>
    <property type="match status" value="1"/>
</dbReference>
<reference evidence="6" key="1">
    <citation type="journal article" date="2020" name="Stud. Mycol.">
        <title>101 Dothideomycetes genomes: a test case for predicting lifestyles and emergence of pathogens.</title>
        <authorList>
            <person name="Haridas S."/>
            <person name="Albert R."/>
            <person name="Binder M."/>
            <person name="Bloem J."/>
            <person name="Labutti K."/>
            <person name="Salamov A."/>
            <person name="Andreopoulos B."/>
            <person name="Baker S."/>
            <person name="Barry K."/>
            <person name="Bills G."/>
            <person name="Bluhm B."/>
            <person name="Cannon C."/>
            <person name="Castanera R."/>
            <person name="Culley D."/>
            <person name="Daum C."/>
            <person name="Ezra D."/>
            <person name="Gonzalez J."/>
            <person name="Henrissat B."/>
            <person name="Kuo A."/>
            <person name="Liang C."/>
            <person name="Lipzen A."/>
            <person name="Lutzoni F."/>
            <person name="Magnuson J."/>
            <person name="Mondo S."/>
            <person name="Nolan M."/>
            <person name="Ohm R."/>
            <person name="Pangilinan J."/>
            <person name="Park H.-J."/>
            <person name="Ramirez L."/>
            <person name="Alfaro M."/>
            <person name="Sun H."/>
            <person name="Tritt A."/>
            <person name="Yoshinaga Y."/>
            <person name="Zwiers L.-H."/>
            <person name="Turgeon B."/>
            <person name="Goodwin S."/>
            <person name="Spatafora J."/>
            <person name="Crous P."/>
            <person name="Grigoriev I."/>
        </authorList>
    </citation>
    <scope>NUCLEOTIDE SEQUENCE</scope>
    <source>
        <strain evidence="6">CBS 279.74</strain>
    </source>
</reference>
<organism evidence="6 7">
    <name type="scientific">Pleomassaria siparia CBS 279.74</name>
    <dbReference type="NCBI Taxonomy" id="1314801"/>
    <lineage>
        <taxon>Eukaryota</taxon>
        <taxon>Fungi</taxon>
        <taxon>Dikarya</taxon>
        <taxon>Ascomycota</taxon>
        <taxon>Pezizomycotina</taxon>
        <taxon>Dothideomycetes</taxon>
        <taxon>Pleosporomycetidae</taxon>
        <taxon>Pleosporales</taxon>
        <taxon>Pleomassariaceae</taxon>
        <taxon>Pleomassaria</taxon>
    </lineage>
</organism>
<dbReference type="GO" id="GO:0070124">
    <property type="term" value="P:mitochondrial translational initiation"/>
    <property type="evidence" value="ECO:0007669"/>
    <property type="project" value="TreeGrafter"/>
</dbReference>
<dbReference type="InterPro" id="IPR036788">
    <property type="entry name" value="T_IF-3_C_sf"/>
</dbReference>
<evidence type="ECO:0000313" key="6">
    <source>
        <dbReference type="EMBL" id="KAF2710034.1"/>
    </source>
</evidence>
<dbReference type="GO" id="GO:0032790">
    <property type="term" value="P:ribosome disassembly"/>
    <property type="evidence" value="ECO:0007669"/>
    <property type="project" value="TreeGrafter"/>
</dbReference>
<dbReference type="PANTHER" id="PTHR10938">
    <property type="entry name" value="TRANSLATION INITIATION FACTOR IF-3"/>
    <property type="match status" value="1"/>
</dbReference>
<dbReference type="GO" id="GO:0043022">
    <property type="term" value="F:ribosome binding"/>
    <property type="evidence" value="ECO:0007669"/>
    <property type="project" value="TreeGrafter"/>
</dbReference>
<evidence type="ECO:0000256" key="1">
    <source>
        <dbReference type="ARBA" id="ARBA00005439"/>
    </source>
</evidence>
<name>A0A6G1KB35_9PLEO</name>
<evidence type="ECO:0000313" key="7">
    <source>
        <dbReference type="Proteomes" id="UP000799428"/>
    </source>
</evidence>
<feature type="coiled-coil region" evidence="4">
    <location>
        <begin position="201"/>
        <end position="228"/>
    </location>
</feature>
<evidence type="ECO:0008006" key="8">
    <source>
        <dbReference type="Google" id="ProtNLM"/>
    </source>
</evidence>
<accession>A0A6G1KB35</accession>
<dbReference type="Gene3D" id="3.30.110.10">
    <property type="entry name" value="Translation initiation factor 3 (IF-3), C-terminal domain"/>
    <property type="match status" value="1"/>
</dbReference>
<dbReference type="SUPFAM" id="SSF55200">
    <property type="entry name" value="Translation initiation factor IF3, C-terminal domain"/>
    <property type="match status" value="1"/>
</dbReference>
<dbReference type="InterPro" id="IPR001288">
    <property type="entry name" value="Translation_initiation_fac_3"/>
</dbReference>
<dbReference type="GO" id="GO:0005739">
    <property type="term" value="C:mitochondrion"/>
    <property type="evidence" value="ECO:0007669"/>
    <property type="project" value="TreeGrafter"/>
</dbReference>
<keyword evidence="2" id="KW-0396">Initiation factor</keyword>
<keyword evidence="7" id="KW-1185">Reference proteome</keyword>
<evidence type="ECO:0000256" key="2">
    <source>
        <dbReference type="ARBA" id="ARBA00022540"/>
    </source>
</evidence>
<evidence type="ECO:0000256" key="3">
    <source>
        <dbReference type="ARBA" id="ARBA00022917"/>
    </source>
</evidence>
<dbReference type="Proteomes" id="UP000799428">
    <property type="component" value="Unassembled WGS sequence"/>
</dbReference>
<keyword evidence="4" id="KW-0175">Coiled coil</keyword>
<feature type="region of interest" description="Disordered" evidence="5">
    <location>
        <begin position="254"/>
        <end position="298"/>
    </location>
</feature>
<sequence length="298" mass="33236">MPPISLPSTSRALYRVFIAPTLTTSNFTPIRIHQLPAVHLLPSQNVRQVSYKKPAVRQNLSDVFTFDNAITSPRVNYIDTSGVFHANVPLSRAQSSFNRALFYLVQVSEGKVDEFGLHLSPEDLPTCKVISKIDLRAQHAKKMDLERRAAKGQGAGPAQKNLELNWAIAGGDLKHRLGKLKEFLSDGRKVEVLFGTKKRGRVATMEECEDLMKKVKEAVEECKGAEISKKMEGTVGGVLTMFFQGRRLEAEAEKISRKEEARKGRRKSDRVREAAEKESEDAEKESGEKTTEEKAAAI</sequence>
<protein>
    <recommendedName>
        <fullName evidence="8">Translation initiation factor 3 N-terminal domain-containing protein</fullName>
    </recommendedName>
</protein>
<evidence type="ECO:0000256" key="5">
    <source>
        <dbReference type="SAM" id="MobiDB-lite"/>
    </source>
</evidence>
<dbReference type="OrthoDB" id="21573at2759"/>
<feature type="compositionally biased region" description="Basic and acidic residues" evidence="5">
    <location>
        <begin position="284"/>
        <end position="298"/>
    </location>
</feature>
<keyword evidence="3" id="KW-0648">Protein biosynthesis</keyword>
<comment type="similarity">
    <text evidence="1">Belongs to the IF-3 family.</text>
</comment>
<gene>
    <name evidence="6" type="ORF">K504DRAFT_466475</name>
</gene>
<dbReference type="AlphaFoldDB" id="A0A6G1KB35"/>
<proteinExistence type="inferred from homology"/>
<dbReference type="GO" id="GO:0003743">
    <property type="term" value="F:translation initiation factor activity"/>
    <property type="evidence" value="ECO:0007669"/>
    <property type="project" value="UniProtKB-KW"/>
</dbReference>
<evidence type="ECO:0000256" key="4">
    <source>
        <dbReference type="SAM" id="Coils"/>
    </source>
</evidence>
<dbReference type="EMBL" id="MU005769">
    <property type="protein sequence ID" value="KAF2710034.1"/>
    <property type="molecule type" value="Genomic_DNA"/>
</dbReference>